<keyword evidence="3 4" id="KW-0288">FMN</keyword>
<evidence type="ECO:0000313" key="8">
    <source>
        <dbReference type="Proteomes" id="UP000254601"/>
    </source>
</evidence>
<dbReference type="NCBIfam" id="TIGR00521">
    <property type="entry name" value="coaBC_dfp"/>
    <property type="match status" value="1"/>
</dbReference>
<keyword evidence="3" id="KW-0460">Magnesium</keyword>
<dbReference type="GO" id="GO:0071513">
    <property type="term" value="C:phosphopantothenoylcysteine decarboxylase complex"/>
    <property type="evidence" value="ECO:0007669"/>
    <property type="project" value="TreeGrafter"/>
</dbReference>
<comment type="function">
    <text evidence="4">Catalyzes two steps in the biosynthesis of coenzyme A. In the first step cysteine is conjugated to 4'-phosphopantothenate to form 4-phosphopantothenoylcysteine, in the latter compound is decarboxylated to form 4'-phosphopantotheine.</text>
</comment>
<dbReference type="InterPro" id="IPR005252">
    <property type="entry name" value="CoaBC"/>
</dbReference>
<evidence type="ECO:0000256" key="3">
    <source>
        <dbReference type="HAMAP-Rule" id="MF_02225"/>
    </source>
</evidence>
<dbReference type="GO" id="GO:0004632">
    <property type="term" value="F:phosphopantothenate--cysteine ligase activity"/>
    <property type="evidence" value="ECO:0007669"/>
    <property type="project" value="UniProtKB-UniRule"/>
</dbReference>
<dbReference type="GO" id="GO:0010181">
    <property type="term" value="F:FMN binding"/>
    <property type="evidence" value="ECO:0007669"/>
    <property type="project" value="UniProtKB-UniRule"/>
</dbReference>
<comment type="pathway">
    <text evidence="3 4">Cofactor biosynthesis; coenzyme A biosynthesis; CoA from (R)-pantothenate: step 3/5.</text>
</comment>
<feature type="region of interest" description="Phosphopantothenate--cysteine ligase" evidence="3">
    <location>
        <begin position="186"/>
        <end position="400"/>
    </location>
</feature>
<dbReference type="Pfam" id="PF04127">
    <property type="entry name" value="DFP"/>
    <property type="match status" value="1"/>
</dbReference>
<comment type="catalytic activity">
    <reaction evidence="3 4">
        <text>(R)-4'-phosphopantothenate + L-cysteine + CTP = N-[(R)-4-phosphopantothenoyl]-L-cysteine + CMP + diphosphate + H(+)</text>
        <dbReference type="Rhea" id="RHEA:19397"/>
        <dbReference type="ChEBI" id="CHEBI:10986"/>
        <dbReference type="ChEBI" id="CHEBI:15378"/>
        <dbReference type="ChEBI" id="CHEBI:33019"/>
        <dbReference type="ChEBI" id="CHEBI:35235"/>
        <dbReference type="ChEBI" id="CHEBI:37563"/>
        <dbReference type="ChEBI" id="CHEBI:59458"/>
        <dbReference type="ChEBI" id="CHEBI:60377"/>
        <dbReference type="EC" id="6.3.2.5"/>
    </reaction>
</comment>
<dbReference type="Gene3D" id="3.40.50.10300">
    <property type="entry name" value="CoaB-like"/>
    <property type="match status" value="1"/>
</dbReference>
<feature type="binding site" evidence="3">
    <location>
        <position position="320"/>
    </location>
    <ligand>
        <name>CTP</name>
        <dbReference type="ChEBI" id="CHEBI:37563"/>
    </ligand>
</feature>
<comment type="cofactor">
    <cofactor evidence="3">
        <name>Mg(2+)</name>
        <dbReference type="ChEBI" id="CHEBI:18420"/>
    </cofactor>
</comment>
<evidence type="ECO:0000259" key="6">
    <source>
        <dbReference type="Pfam" id="PF04127"/>
    </source>
</evidence>
<comment type="cofactor">
    <cofactor evidence="3">
        <name>FMN</name>
        <dbReference type="ChEBI" id="CHEBI:58210"/>
    </cofactor>
    <text evidence="3">Binds 1 FMN per subunit.</text>
</comment>
<comment type="similarity">
    <text evidence="3 4">In the N-terminal section; belongs to the HFCD (homo-oligomeric flavin containing Cys decarboxylase) superfamily.</text>
</comment>
<evidence type="ECO:0000256" key="1">
    <source>
        <dbReference type="ARBA" id="ARBA00022793"/>
    </source>
</evidence>
<feature type="binding site" evidence="3">
    <location>
        <position position="284"/>
    </location>
    <ligand>
        <name>CTP</name>
        <dbReference type="ChEBI" id="CHEBI:37563"/>
    </ligand>
</feature>
<dbReference type="EC" id="4.1.1.36" evidence="3"/>
<dbReference type="GO" id="GO:0004633">
    <property type="term" value="F:phosphopantothenoylcysteine decarboxylase activity"/>
    <property type="evidence" value="ECO:0007669"/>
    <property type="project" value="UniProtKB-UniRule"/>
</dbReference>
<dbReference type="InterPro" id="IPR035929">
    <property type="entry name" value="CoaB-like_sf"/>
</dbReference>
<comment type="similarity">
    <text evidence="3 4">In the C-terminal section; belongs to the PPC synthetase family.</text>
</comment>
<dbReference type="OrthoDB" id="9802554at2"/>
<dbReference type="InterPro" id="IPR036551">
    <property type="entry name" value="Flavin_trans-like"/>
</dbReference>
<dbReference type="RefSeq" id="WP_072575765.1">
    <property type="nucleotide sequence ID" value="NZ_LWHB01000024.1"/>
</dbReference>
<keyword evidence="3" id="KW-0511">Multifunctional enzyme</keyword>
<dbReference type="InterPro" id="IPR003382">
    <property type="entry name" value="Flavoprotein"/>
</dbReference>
<evidence type="ECO:0000259" key="5">
    <source>
        <dbReference type="Pfam" id="PF02441"/>
    </source>
</evidence>
<feature type="domain" description="DNA/pantothenate metabolism flavoprotein C-terminal" evidence="6">
    <location>
        <begin position="183"/>
        <end position="389"/>
    </location>
</feature>
<keyword evidence="3" id="KW-0479">Metal-binding</keyword>
<keyword evidence="1 3" id="KW-0210">Decarboxylase</keyword>
<keyword evidence="3 4" id="KW-0285">Flavoprotein</keyword>
<dbReference type="EMBL" id="UHIC01000001">
    <property type="protein sequence ID" value="SUO94497.1"/>
    <property type="molecule type" value="Genomic_DNA"/>
</dbReference>
<proteinExistence type="inferred from homology"/>
<feature type="binding site" evidence="3">
    <location>
        <begin position="301"/>
        <end position="304"/>
    </location>
    <ligand>
        <name>CTP</name>
        <dbReference type="ChEBI" id="CHEBI:37563"/>
    </ligand>
</feature>
<organism evidence="7 8">
    <name type="scientific">Suttonella ornithocola</name>
    <dbReference type="NCBI Taxonomy" id="279832"/>
    <lineage>
        <taxon>Bacteria</taxon>
        <taxon>Pseudomonadati</taxon>
        <taxon>Pseudomonadota</taxon>
        <taxon>Gammaproteobacteria</taxon>
        <taxon>Cardiobacteriales</taxon>
        <taxon>Cardiobacteriaceae</taxon>
        <taxon>Suttonella</taxon>
    </lineage>
</organism>
<dbReference type="GO" id="GO:0046872">
    <property type="term" value="F:metal ion binding"/>
    <property type="evidence" value="ECO:0007669"/>
    <property type="project" value="UniProtKB-KW"/>
</dbReference>
<accession>A0A380MT28</accession>
<evidence type="ECO:0000256" key="4">
    <source>
        <dbReference type="RuleBase" id="RU364078"/>
    </source>
</evidence>
<comment type="pathway">
    <text evidence="3 4">Cofactor biosynthesis; coenzyme A biosynthesis; CoA from (R)-pantothenate: step 2/5.</text>
</comment>
<dbReference type="GO" id="GO:0015937">
    <property type="term" value="P:coenzyme A biosynthetic process"/>
    <property type="evidence" value="ECO:0007669"/>
    <property type="project" value="UniProtKB-UniRule"/>
</dbReference>
<comment type="catalytic activity">
    <reaction evidence="3 4">
        <text>N-[(R)-4-phosphopantothenoyl]-L-cysteine + H(+) = (R)-4'-phosphopantetheine + CO2</text>
        <dbReference type="Rhea" id="RHEA:16793"/>
        <dbReference type="ChEBI" id="CHEBI:15378"/>
        <dbReference type="ChEBI" id="CHEBI:16526"/>
        <dbReference type="ChEBI" id="CHEBI:59458"/>
        <dbReference type="ChEBI" id="CHEBI:61723"/>
        <dbReference type="EC" id="4.1.1.36"/>
    </reaction>
</comment>
<feature type="active site" description="Proton donor" evidence="3">
    <location>
        <position position="155"/>
    </location>
</feature>
<dbReference type="EC" id="6.3.2.5" evidence="3"/>
<keyword evidence="2 3" id="KW-0456">Lyase</keyword>
<dbReference type="UniPathway" id="UPA00241">
    <property type="reaction ID" value="UER00353"/>
</dbReference>
<dbReference type="PANTHER" id="PTHR14359">
    <property type="entry name" value="HOMO-OLIGOMERIC FLAVIN CONTAINING CYS DECARBOXYLASE FAMILY"/>
    <property type="match status" value="1"/>
</dbReference>
<dbReference type="PANTHER" id="PTHR14359:SF6">
    <property type="entry name" value="PHOSPHOPANTOTHENOYLCYSTEINE DECARBOXYLASE"/>
    <property type="match status" value="1"/>
</dbReference>
<dbReference type="Gene3D" id="3.40.50.1950">
    <property type="entry name" value="Flavin prenyltransferase-like"/>
    <property type="match status" value="1"/>
</dbReference>
<protein>
    <recommendedName>
        <fullName evidence="3">Coenzyme A biosynthesis bifunctional protein CoaBC</fullName>
    </recommendedName>
    <alternativeName>
        <fullName evidence="3">DNA/pantothenate metabolism flavoprotein</fullName>
    </alternativeName>
    <alternativeName>
        <fullName evidence="3">Phosphopantothenoylcysteine synthetase/decarboxylase</fullName>
        <shortName evidence="3">PPCS-PPCDC</shortName>
    </alternativeName>
    <domain>
        <recommendedName>
            <fullName evidence="3">Phosphopantothenoylcysteine decarboxylase</fullName>
            <shortName evidence="3">PPC decarboxylase</shortName>
            <shortName evidence="3">PPC-DC</shortName>
            <ecNumber evidence="3">4.1.1.36</ecNumber>
        </recommendedName>
        <alternativeName>
            <fullName evidence="3">CoaC</fullName>
        </alternativeName>
    </domain>
    <domain>
        <recommendedName>
            <fullName evidence="3">Phosphopantothenate--cysteine ligase</fullName>
            <ecNumber evidence="3">6.3.2.5</ecNumber>
        </recommendedName>
        <alternativeName>
            <fullName evidence="3">CoaB</fullName>
        </alternativeName>
        <alternativeName>
            <fullName evidence="3">Phosphopantothenoylcysteine synthetase</fullName>
            <shortName evidence="3">PPC synthetase</shortName>
            <shortName evidence="3">PPC-S</shortName>
        </alternativeName>
    </domain>
</protein>
<comment type="caution">
    <text evidence="3">Lacks conserved residue(s) required for the propagation of feature annotation.</text>
</comment>
<feature type="binding site" evidence="3">
    <location>
        <position position="338"/>
    </location>
    <ligand>
        <name>CTP</name>
        <dbReference type="ChEBI" id="CHEBI:37563"/>
    </ligand>
</feature>
<feature type="domain" description="Flavoprotein" evidence="5">
    <location>
        <begin position="3"/>
        <end position="173"/>
    </location>
</feature>
<evidence type="ECO:0000256" key="2">
    <source>
        <dbReference type="ARBA" id="ARBA00023239"/>
    </source>
</evidence>
<dbReference type="Pfam" id="PF02441">
    <property type="entry name" value="Flavoprotein"/>
    <property type="match status" value="1"/>
</dbReference>
<dbReference type="AlphaFoldDB" id="A0A380MT28"/>
<name>A0A380MT28_9GAMM</name>
<evidence type="ECO:0000313" key="7">
    <source>
        <dbReference type="EMBL" id="SUO94497.1"/>
    </source>
</evidence>
<keyword evidence="3 4" id="KW-0436">Ligase</keyword>
<dbReference type="InterPro" id="IPR007085">
    <property type="entry name" value="DNA/pantothenate-metab_flavo_C"/>
</dbReference>
<dbReference type="SUPFAM" id="SSF52507">
    <property type="entry name" value="Homo-oligomeric flavin-containing Cys decarboxylases, HFCD"/>
    <property type="match status" value="1"/>
</dbReference>
<dbReference type="GO" id="GO:0015941">
    <property type="term" value="P:pantothenate catabolic process"/>
    <property type="evidence" value="ECO:0007669"/>
    <property type="project" value="InterPro"/>
</dbReference>
<comment type="function">
    <text evidence="3">Catalyzes two sequential steps in the biosynthesis of coenzyme A. In the first step cysteine is conjugated to 4'-phosphopantothenate to form 4-phosphopantothenoylcysteine. In the second step the latter compound is decarboxylated to form 4'-phosphopantotheine.</text>
</comment>
<feature type="binding site" evidence="3">
    <location>
        <position position="334"/>
    </location>
    <ligand>
        <name>CTP</name>
        <dbReference type="ChEBI" id="CHEBI:37563"/>
    </ligand>
</feature>
<keyword evidence="8" id="KW-1185">Reference proteome</keyword>
<sequence>MNKLLLGISGGIAAYKSIQLVRLLKQQDYEVRCVLTESAQTFVAPQTLQALTGEIVRTELFDAQAEAAMGHIELARWADCLIIAPATANTLAKLANGIADNLLTTLYLATTAPVLIAPAMNHQMWQHPATQENCQRLQARENHFIIPVGVGEQACGEVGAGRMAEPETIIEHLNAYLNRDWTDIHLTLTAGSTREPIDPVRYISNHSSGKMGYQIAAAAARRGATVTLISGPTALPTPTGVKRINVNTALEMHQAALTYAPQSDIFIGVAAVADYRVENPANQKQKKNVHGIPTLTLIENPDIIADVAALKAHRPYTVGFAAETENLLTYARDKRQKKQLDLIIANDVSKNVFGADENSVTLISAEAEIPLPHQAKAQLADTLLTHILQHYRNNYAESTL</sequence>
<dbReference type="Proteomes" id="UP000254601">
    <property type="component" value="Unassembled WGS sequence"/>
</dbReference>
<gene>
    <name evidence="3 7" type="primary">coaBC</name>
    <name evidence="7" type="ORF">NCTC13337_00776</name>
</gene>
<feature type="region of interest" description="Phosphopantothenoylcysteine decarboxylase" evidence="3">
    <location>
        <begin position="1"/>
        <end position="185"/>
    </location>
</feature>
<reference evidence="7 8" key="1">
    <citation type="submission" date="2018-06" db="EMBL/GenBank/DDBJ databases">
        <authorList>
            <consortium name="Pathogen Informatics"/>
            <person name="Doyle S."/>
        </authorList>
    </citation>
    <scope>NUCLEOTIDE SEQUENCE [LARGE SCALE GENOMIC DNA]</scope>
    <source>
        <strain evidence="7 8">NCTC13337</strain>
    </source>
</reference>
<feature type="binding site" evidence="3">
    <location>
        <position position="274"/>
    </location>
    <ligand>
        <name>CTP</name>
        <dbReference type="ChEBI" id="CHEBI:37563"/>
    </ligand>
</feature>
<dbReference type="HAMAP" id="MF_02225">
    <property type="entry name" value="CoaBC"/>
    <property type="match status" value="1"/>
</dbReference>
<dbReference type="SUPFAM" id="SSF102645">
    <property type="entry name" value="CoaB-like"/>
    <property type="match status" value="1"/>
</dbReference>